<proteinExistence type="predicted"/>
<evidence type="ECO:0000256" key="1">
    <source>
        <dbReference type="ARBA" id="ARBA00004123"/>
    </source>
</evidence>
<dbReference type="Proteomes" id="UP001331761">
    <property type="component" value="Unassembled WGS sequence"/>
</dbReference>
<dbReference type="GO" id="GO:0005634">
    <property type="term" value="C:nucleus"/>
    <property type="evidence" value="ECO:0007669"/>
    <property type="project" value="UniProtKB-SubCell"/>
</dbReference>
<dbReference type="GO" id="GO:0003677">
    <property type="term" value="F:DNA binding"/>
    <property type="evidence" value="ECO:0007669"/>
    <property type="project" value="UniProtKB-UniRule"/>
</dbReference>
<feature type="DNA-binding region" description="Homeobox" evidence="2">
    <location>
        <begin position="47"/>
        <end position="86"/>
    </location>
</feature>
<evidence type="ECO:0000313" key="7">
    <source>
        <dbReference type="Proteomes" id="UP001331761"/>
    </source>
</evidence>
<keyword evidence="2 3" id="KW-0539">Nucleus</keyword>
<keyword evidence="2 3" id="KW-0371">Homeobox</keyword>
<organism evidence="6 7">
    <name type="scientific">Trichostrongylus colubriformis</name>
    <name type="common">Black scour worm</name>
    <dbReference type="NCBI Taxonomy" id="6319"/>
    <lineage>
        <taxon>Eukaryota</taxon>
        <taxon>Metazoa</taxon>
        <taxon>Ecdysozoa</taxon>
        <taxon>Nematoda</taxon>
        <taxon>Chromadorea</taxon>
        <taxon>Rhabditida</taxon>
        <taxon>Rhabditina</taxon>
        <taxon>Rhabditomorpha</taxon>
        <taxon>Strongyloidea</taxon>
        <taxon>Trichostrongylidae</taxon>
        <taxon>Trichostrongylus</taxon>
    </lineage>
</organism>
<accession>A0AAN8FSR2</accession>
<dbReference type="SUPFAM" id="SSF46689">
    <property type="entry name" value="Homeodomain-like"/>
    <property type="match status" value="1"/>
</dbReference>
<name>A0AAN8FSR2_TRICO</name>
<dbReference type="Pfam" id="PF00046">
    <property type="entry name" value="Homeodomain"/>
    <property type="match status" value="1"/>
</dbReference>
<dbReference type="CDD" id="cd00086">
    <property type="entry name" value="homeodomain"/>
    <property type="match status" value="1"/>
</dbReference>
<feature type="compositionally biased region" description="Basic and acidic residues" evidence="4">
    <location>
        <begin position="85"/>
        <end position="108"/>
    </location>
</feature>
<dbReference type="InterPro" id="IPR001356">
    <property type="entry name" value="HD"/>
</dbReference>
<protein>
    <recommendedName>
        <fullName evidence="5">Homeobox domain-containing protein</fullName>
    </recommendedName>
</protein>
<feature type="domain" description="Homeobox" evidence="5">
    <location>
        <begin position="45"/>
        <end position="85"/>
    </location>
</feature>
<keyword evidence="7" id="KW-1185">Reference proteome</keyword>
<evidence type="ECO:0000313" key="6">
    <source>
        <dbReference type="EMBL" id="KAK5975208.1"/>
    </source>
</evidence>
<comment type="caution">
    <text evidence="6">The sequence shown here is derived from an EMBL/GenBank/DDBJ whole genome shotgun (WGS) entry which is preliminary data.</text>
</comment>
<dbReference type="Gene3D" id="1.10.10.60">
    <property type="entry name" value="Homeodomain-like"/>
    <property type="match status" value="1"/>
</dbReference>
<comment type="subcellular location">
    <subcellularLocation>
        <location evidence="1 2 3">Nucleus</location>
    </subcellularLocation>
</comment>
<evidence type="ECO:0000256" key="2">
    <source>
        <dbReference type="PROSITE-ProRule" id="PRU00108"/>
    </source>
</evidence>
<keyword evidence="2 3" id="KW-0238">DNA-binding</keyword>
<dbReference type="EMBL" id="WIXE01013293">
    <property type="protein sequence ID" value="KAK5975208.1"/>
    <property type="molecule type" value="Genomic_DNA"/>
</dbReference>
<dbReference type="PROSITE" id="PS50071">
    <property type="entry name" value="HOMEOBOX_2"/>
    <property type="match status" value="1"/>
</dbReference>
<sequence>MTTIPQENSSHITMSVIIRTTAARYSTLVSNSPTIGSNDSVHLNDSYPQNNYTIDYAESGNFTSATPTKKLKVWFQNRRAKWRKKENVKNGHPENGVPKKDGQEPGKSKDCGAFSIENLLAASRVPRGRRPNAKYPRVQVSWLICSFANITM</sequence>
<evidence type="ECO:0000259" key="5">
    <source>
        <dbReference type="PROSITE" id="PS50071"/>
    </source>
</evidence>
<dbReference type="AlphaFoldDB" id="A0AAN8FSR2"/>
<evidence type="ECO:0000256" key="4">
    <source>
        <dbReference type="SAM" id="MobiDB-lite"/>
    </source>
</evidence>
<dbReference type="InterPro" id="IPR009057">
    <property type="entry name" value="Homeodomain-like_sf"/>
</dbReference>
<evidence type="ECO:0000256" key="3">
    <source>
        <dbReference type="RuleBase" id="RU000682"/>
    </source>
</evidence>
<feature type="region of interest" description="Disordered" evidence="4">
    <location>
        <begin position="82"/>
        <end position="108"/>
    </location>
</feature>
<reference evidence="6 7" key="1">
    <citation type="submission" date="2019-10" db="EMBL/GenBank/DDBJ databases">
        <title>Assembly and Annotation for the nematode Trichostrongylus colubriformis.</title>
        <authorList>
            <person name="Martin J."/>
        </authorList>
    </citation>
    <scope>NUCLEOTIDE SEQUENCE [LARGE SCALE GENOMIC DNA]</scope>
    <source>
        <strain evidence="6">G859</strain>
        <tissue evidence="6">Whole worm</tissue>
    </source>
</reference>
<gene>
    <name evidence="6" type="ORF">GCK32_017698</name>
</gene>